<dbReference type="GO" id="GO:0005634">
    <property type="term" value="C:nucleus"/>
    <property type="evidence" value="ECO:0007669"/>
    <property type="project" value="UniProtKB-UniRule"/>
</dbReference>
<reference evidence="6 7" key="1">
    <citation type="journal article" date="2018" name="Evol. Lett.">
        <title>Horizontal gene cluster transfer increased hallucinogenic mushroom diversity.</title>
        <authorList>
            <person name="Reynolds H.T."/>
            <person name="Vijayakumar V."/>
            <person name="Gluck-Thaler E."/>
            <person name="Korotkin H.B."/>
            <person name="Matheny P.B."/>
            <person name="Slot J.C."/>
        </authorList>
    </citation>
    <scope>NUCLEOTIDE SEQUENCE [LARGE SCALE GENOMIC DNA]</scope>
    <source>
        <strain evidence="6 7">2629</strain>
    </source>
</reference>
<dbReference type="GO" id="GO:0000978">
    <property type="term" value="F:RNA polymerase II cis-regulatory region sequence-specific DNA binding"/>
    <property type="evidence" value="ECO:0007669"/>
    <property type="project" value="TreeGrafter"/>
</dbReference>
<evidence type="ECO:0000313" key="7">
    <source>
        <dbReference type="Proteomes" id="UP000284842"/>
    </source>
</evidence>
<dbReference type="Gene3D" id="1.10.30.10">
    <property type="entry name" value="High mobility group box domain"/>
    <property type="match status" value="1"/>
</dbReference>
<dbReference type="InterPro" id="IPR036910">
    <property type="entry name" value="HMG_box_dom_sf"/>
</dbReference>
<evidence type="ECO:0000256" key="2">
    <source>
        <dbReference type="ARBA" id="ARBA00023242"/>
    </source>
</evidence>
<evidence type="ECO:0000256" key="4">
    <source>
        <dbReference type="SAM" id="MobiDB-lite"/>
    </source>
</evidence>
<feature type="region of interest" description="Disordered" evidence="4">
    <location>
        <begin position="117"/>
        <end position="201"/>
    </location>
</feature>
<keyword evidence="2 3" id="KW-0539">Nucleus</keyword>
<comment type="caution">
    <text evidence="6">The sequence shown here is derived from an EMBL/GenBank/DDBJ whole genome shotgun (WGS) entry which is preliminary data.</text>
</comment>
<dbReference type="AlphaFoldDB" id="A0A409VS48"/>
<dbReference type="OrthoDB" id="6247875at2759"/>
<organism evidence="6 7">
    <name type="scientific">Panaeolus cyanescens</name>
    <dbReference type="NCBI Taxonomy" id="181874"/>
    <lineage>
        <taxon>Eukaryota</taxon>
        <taxon>Fungi</taxon>
        <taxon>Dikarya</taxon>
        <taxon>Basidiomycota</taxon>
        <taxon>Agaricomycotina</taxon>
        <taxon>Agaricomycetes</taxon>
        <taxon>Agaricomycetidae</taxon>
        <taxon>Agaricales</taxon>
        <taxon>Agaricineae</taxon>
        <taxon>Galeropsidaceae</taxon>
        <taxon>Panaeolus</taxon>
    </lineage>
</organism>
<dbReference type="PANTHER" id="PTHR45789">
    <property type="entry name" value="FI18025P1"/>
    <property type="match status" value="1"/>
</dbReference>
<dbReference type="CDD" id="cd01389">
    <property type="entry name" value="HMG-box_ROX1-like"/>
    <property type="match status" value="1"/>
</dbReference>
<dbReference type="InterPro" id="IPR009071">
    <property type="entry name" value="HMG_box_dom"/>
</dbReference>
<feature type="region of interest" description="Disordered" evidence="4">
    <location>
        <begin position="374"/>
        <end position="402"/>
    </location>
</feature>
<feature type="DNA-binding region" description="HMG box" evidence="3">
    <location>
        <begin position="51"/>
        <end position="120"/>
    </location>
</feature>
<feature type="compositionally biased region" description="Basic and acidic residues" evidence="4">
    <location>
        <begin position="184"/>
        <end position="194"/>
    </location>
</feature>
<evidence type="ECO:0000256" key="1">
    <source>
        <dbReference type="ARBA" id="ARBA00023125"/>
    </source>
</evidence>
<sequence length="476" mass="53577">MPSARATILSKLDPDAPFDPSLVAAALPKPEFPYHDPTKKSHARKQAPGHIPRPRNPFILFRSNFVRQQRIPNSVESDHRNISRIVGKLWNVMTEEQREPWKKMAVREREEHAKIHPGYRFTPGVPSGGRKKKAKRGDVDGDAEYTPKGESPRHRQDNVYYTHPVRRPSSCPPGARHIPQGDFDNSRTRDDLNRRPSRVTVYQSRSYESPLCQGYADLPSHHGEQPYIPGPEPLAHPDLLAYPIPPHAHNYDEGRFDHTTGPFIPSPGYNNGAAADHDVHHWSAYEQPHQPVLSHAGLLRDNEDLHPVLRSDPIFTDPFNGSLNADGSARYDHTSQHALQQMLRIDPEPLISPRDTSGLVFTSQQRKASFFNGRELPKPISNMKQKSEYSDLNSNPFSFDRQHRKSSRSLSFYIDYNGGLPSPTNLDNPSVFSGRYAQQYHDVPGRHELPALVNGAEGHSPTDSTLSPRTVGDASP</sequence>
<protein>
    <recommendedName>
        <fullName evidence="5">HMG box domain-containing protein</fullName>
    </recommendedName>
</protein>
<name>A0A409VS48_9AGAR</name>
<dbReference type="STRING" id="181874.A0A409VS48"/>
<keyword evidence="7" id="KW-1185">Reference proteome</keyword>
<dbReference type="InterPro" id="IPR051356">
    <property type="entry name" value="SOX/SOX-like_TF"/>
</dbReference>
<dbReference type="PANTHER" id="PTHR45789:SF2">
    <property type="entry name" value="FI18025P1"/>
    <property type="match status" value="1"/>
</dbReference>
<evidence type="ECO:0000256" key="3">
    <source>
        <dbReference type="PROSITE-ProRule" id="PRU00267"/>
    </source>
</evidence>
<proteinExistence type="predicted"/>
<dbReference type="EMBL" id="NHTK01005993">
    <property type="protein sequence ID" value="PPQ69092.1"/>
    <property type="molecule type" value="Genomic_DNA"/>
</dbReference>
<dbReference type="SUPFAM" id="SSF47095">
    <property type="entry name" value="HMG-box"/>
    <property type="match status" value="1"/>
</dbReference>
<dbReference type="GO" id="GO:0000981">
    <property type="term" value="F:DNA-binding transcription factor activity, RNA polymerase II-specific"/>
    <property type="evidence" value="ECO:0007669"/>
    <property type="project" value="TreeGrafter"/>
</dbReference>
<feature type="compositionally biased region" description="Basic and acidic residues" evidence="4">
    <location>
        <begin position="145"/>
        <end position="157"/>
    </location>
</feature>
<dbReference type="PROSITE" id="PS50118">
    <property type="entry name" value="HMG_BOX_2"/>
    <property type="match status" value="1"/>
</dbReference>
<dbReference type="InParanoid" id="A0A409VS48"/>
<dbReference type="SMART" id="SM00398">
    <property type="entry name" value="HMG"/>
    <property type="match status" value="1"/>
</dbReference>
<gene>
    <name evidence="6" type="ORF">CVT24_000136</name>
</gene>
<dbReference type="Proteomes" id="UP000284842">
    <property type="component" value="Unassembled WGS sequence"/>
</dbReference>
<evidence type="ECO:0000259" key="5">
    <source>
        <dbReference type="PROSITE" id="PS50118"/>
    </source>
</evidence>
<feature type="region of interest" description="Disordered" evidence="4">
    <location>
        <begin position="29"/>
        <end position="55"/>
    </location>
</feature>
<evidence type="ECO:0000313" key="6">
    <source>
        <dbReference type="EMBL" id="PPQ69092.1"/>
    </source>
</evidence>
<dbReference type="Pfam" id="PF00505">
    <property type="entry name" value="HMG_box"/>
    <property type="match status" value="1"/>
</dbReference>
<feature type="region of interest" description="Disordered" evidence="4">
    <location>
        <begin position="443"/>
        <end position="476"/>
    </location>
</feature>
<feature type="domain" description="HMG box" evidence="5">
    <location>
        <begin position="51"/>
        <end position="120"/>
    </location>
</feature>
<keyword evidence="1 3" id="KW-0238">DNA-binding</keyword>
<accession>A0A409VS48</accession>